<reference evidence="1 2" key="1">
    <citation type="submission" date="2024-09" db="EMBL/GenBank/DDBJ databases">
        <authorList>
            <person name="Sun Q."/>
            <person name="Mori K."/>
        </authorList>
    </citation>
    <scope>NUCLEOTIDE SEQUENCE [LARGE SCALE GENOMIC DNA]</scope>
    <source>
        <strain evidence="1 2">CCM 3426</strain>
    </source>
</reference>
<organism evidence="1 2">
    <name type="scientific">Nonomuraea spiralis</name>
    <dbReference type="NCBI Taxonomy" id="46182"/>
    <lineage>
        <taxon>Bacteria</taxon>
        <taxon>Bacillati</taxon>
        <taxon>Actinomycetota</taxon>
        <taxon>Actinomycetes</taxon>
        <taxon>Streptosporangiales</taxon>
        <taxon>Streptosporangiaceae</taxon>
        <taxon>Nonomuraea</taxon>
    </lineage>
</organism>
<proteinExistence type="predicted"/>
<dbReference type="RefSeq" id="WP_189653968.1">
    <property type="nucleotide sequence ID" value="NZ_BMRC01000052.1"/>
</dbReference>
<gene>
    <name evidence="1" type="ORF">ACFFV7_29605</name>
</gene>
<protein>
    <submittedName>
        <fullName evidence="1">Sigma-70 region 4 domain-containing protein</fullName>
    </submittedName>
</protein>
<name>A0ABV5ILG9_9ACTN</name>
<keyword evidence="2" id="KW-1185">Reference proteome</keyword>
<accession>A0ABV5ILG9</accession>
<dbReference type="Proteomes" id="UP001589647">
    <property type="component" value="Unassembled WGS sequence"/>
</dbReference>
<comment type="caution">
    <text evidence="1">The sequence shown here is derived from an EMBL/GenBank/DDBJ whole genome shotgun (WGS) entry which is preliminary data.</text>
</comment>
<dbReference type="Gene3D" id="1.10.10.10">
    <property type="entry name" value="Winged helix-like DNA-binding domain superfamily/Winged helix DNA-binding domain"/>
    <property type="match status" value="1"/>
</dbReference>
<evidence type="ECO:0000313" key="2">
    <source>
        <dbReference type="Proteomes" id="UP001589647"/>
    </source>
</evidence>
<dbReference type="InterPro" id="IPR036388">
    <property type="entry name" value="WH-like_DNA-bd_sf"/>
</dbReference>
<sequence>MLDPDAGITADLESQALGRIRVRDDLRRASERTRAIVALTIDGYSQEEIAELLGEASVRAVEGALYRWRKIEQQHLPEGGIPREQHGQ</sequence>
<evidence type="ECO:0000313" key="1">
    <source>
        <dbReference type="EMBL" id="MFB9205384.1"/>
    </source>
</evidence>
<dbReference type="EMBL" id="JBHMEI010000028">
    <property type="protein sequence ID" value="MFB9205384.1"/>
    <property type="molecule type" value="Genomic_DNA"/>
</dbReference>